<evidence type="ECO:0000313" key="1">
    <source>
        <dbReference type="EMBL" id="KAI9402459.1"/>
    </source>
</evidence>
<organism evidence="1 2">
    <name type="scientific">Populus trichocarpa</name>
    <name type="common">Western balsam poplar</name>
    <name type="synonym">Populus balsamifera subsp. trichocarpa</name>
    <dbReference type="NCBI Taxonomy" id="3694"/>
    <lineage>
        <taxon>Eukaryota</taxon>
        <taxon>Viridiplantae</taxon>
        <taxon>Streptophyta</taxon>
        <taxon>Embryophyta</taxon>
        <taxon>Tracheophyta</taxon>
        <taxon>Spermatophyta</taxon>
        <taxon>Magnoliopsida</taxon>
        <taxon>eudicotyledons</taxon>
        <taxon>Gunneridae</taxon>
        <taxon>Pentapetalae</taxon>
        <taxon>rosids</taxon>
        <taxon>fabids</taxon>
        <taxon>Malpighiales</taxon>
        <taxon>Salicaceae</taxon>
        <taxon>Saliceae</taxon>
        <taxon>Populus</taxon>
    </lineage>
</organism>
<gene>
    <name evidence="1" type="ORF">POPTR_001G276104v4</name>
</gene>
<accession>A0ACC0TM59</accession>
<sequence length="53" mass="6234">MQSGSFLKRNPIPIKFQVLRLQELLSCHTMVIGMCMTHLFISDKNDEEHFQQL</sequence>
<dbReference type="EMBL" id="CM009290">
    <property type="protein sequence ID" value="KAI9402459.1"/>
    <property type="molecule type" value="Genomic_DNA"/>
</dbReference>
<proteinExistence type="predicted"/>
<dbReference type="Proteomes" id="UP000006729">
    <property type="component" value="Chromosome 1"/>
</dbReference>
<reference evidence="1 2" key="1">
    <citation type="journal article" date="2006" name="Science">
        <title>The genome of black cottonwood, Populus trichocarpa (Torr. &amp; Gray).</title>
        <authorList>
            <person name="Tuskan G.A."/>
            <person name="Difazio S."/>
            <person name="Jansson S."/>
            <person name="Bohlmann J."/>
            <person name="Grigoriev I."/>
            <person name="Hellsten U."/>
            <person name="Putnam N."/>
            <person name="Ralph S."/>
            <person name="Rombauts S."/>
            <person name="Salamov A."/>
            <person name="Schein J."/>
            <person name="Sterck L."/>
            <person name="Aerts A."/>
            <person name="Bhalerao R.R."/>
            <person name="Bhalerao R.P."/>
            <person name="Blaudez D."/>
            <person name="Boerjan W."/>
            <person name="Brun A."/>
            <person name="Brunner A."/>
            <person name="Busov V."/>
            <person name="Campbell M."/>
            <person name="Carlson J."/>
            <person name="Chalot M."/>
            <person name="Chapman J."/>
            <person name="Chen G.L."/>
            <person name="Cooper D."/>
            <person name="Coutinho P.M."/>
            <person name="Couturier J."/>
            <person name="Covert S."/>
            <person name="Cronk Q."/>
            <person name="Cunningham R."/>
            <person name="Davis J."/>
            <person name="Degroeve S."/>
            <person name="Dejardin A."/>
            <person name="Depamphilis C."/>
            <person name="Detter J."/>
            <person name="Dirks B."/>
            <person name="Dubchak I."/>
            <person name="Duplessis S."/>
            <person name="Ehlting J."/>
            <person name="Ellis B."/>
            <person name="Gendler K."/>
            <person name="Goodstein D."/>
            <person name="Gribskov M."/>
            <person name="Grimwood J."/>
            <person name="Groover A."/>
            <person name="Gunter L."/>
            <person name="Hamberger B."/>
            <person name="Heinze B."/>
            <person name="Helariutta Y."/>
            <person name="Henrissat B."/>
            <person name="Holligan D."/>
            <person name="Holt R."/>
            <person name="Huang W."/>
            <person name="Islam-Faridi N."/>
            <person name="Jones S."/>
            <person name="Jones-Rhoades M."/>
            <person name="Jorgensen R."/>
            <person name="Joshi C."/>
            <person name="Kangasjarvi J."/>
            <person name="Karlsson J."/>
            <person name="Kelleher C."/>
            <person name="Kirkpatrick R."/>
            <person name="Kirst M."/>
            <person name="Kohler A."/>
            <person name="Kalluri U."/>
            <person name="Larimer F."/>
            <person name="Leebens-Mack J."/>
            <person name="Leple J.C."/>
            <person name="Locascio P."/>
            <person name="Lou Y."/>
            <person name="Lucas S."/>
            <person name="Martin F."/>
            <person name="Montanini B."/>
            <person name="Napoli C."/>
            <person name="Nelson D.R."/>
            <person name="Nelson C."/>
            <person name="Nieminen K."/>
            <person name="Nilsson O."/>
            <person name="Pereda V."/>
            <person name="Peter G."/>
            <person name="Philippe R."/>
            <person name="Pilate G."/>
            <person name="Poliakov A."/>
            <person name="Razumovskaya J."/>
            <person name="Richardson P."/>
            <person name="Rinaldi C."/>
            <person name="Ritland K."/>
            <person name="Rouze P."/>
            <person name="Ryaboy D."/>
            <person name="Schmutz J."/>
            <person name="Schrader J."/>
            <person name="Segerman B."/>
            <person name="Shin H."/>
            <person name="Siddiqui A."/>
            <person name="Sterky F."/>
            <person name="Terry A."/>
            <person name="Tsai C.J."/>
            <person name="Uberbacher E."/>
            <person name="Unneberg P."/>
            <person name="Vahala J."/>
            <person name="Wall K."/>
            <person name="Wessler S."/>
            <person name="Yang G."/>
            <person name="Yin T."/>
            <person name="Douglas C."/>
            <person name="Marra M."/>
            <person name="Sandberg G."/>
            <person name="Van de Peer Y."/>
            <person name="Rokhsar D."/>
        </authorList>
    </citation>
    <scope>NUCLEOTIDE SEQUENCE [LARGE SCALE GENOMIC DNA]</scope>
    <source>
        <strain evidence="2">cv. Nisqually</strain>
    </source>
</reference>
<keyword evidence="2" id="KW-1185">Reference proteome</keyword>
<protein>
    <submittedName>
        <fullName evidence="1">Uncharacterized protein</fullName>
    </submittedName>
</protein>
<evidence type="ECO:0000313" key="2">
    <source>
        <dbReference type="Proteomes" id="UP000006729"/>
    </source>
</evidence>
<name>A0ACC0TM59_POPTR</name>
<comment type="caution">
    <text evidence="1">The sequence shown here is derived from an EMBL/GenBank/DDBJ whole genome shotgun (WGS) entry which is preliminary data.</text>
</comment>